<keyword evidence="1" id="KW-1133">Transmembrane helix</keyword>
<dbReference type="PANTHER" id="PTHR15343:SF0">
    <property type="entry name" value="T-CELL ANTIGEN CD7"/>
    <property type="match status" value="1"/>
</dbReference>
<dbReference type="GO" id="GO:0002250">
    <property type="term" value="P:adaptive immune response"/>
    <property type="evidence" value="ECO:0007669"/>
    <property type="project" value="InterPro"/>
</dbReference>
<dbReference type="InterPro" id="IPR039090">
    <property type="entry name" value="CD7"/>
</dbReference>
<dbReference type="EMBL" id="VWZD01001575">
    <property type="protein sequence ID" value="NXG00341.1"/>
    <property type="molecule type" value="Genomic_DNA"/>
</dbReference>
<evidence type="ECO:0000313" key="2">
    <source>
        <dbReference type="EMBL" id="NXG00341.1"/>
    </source>
</evidence>
<dbReference type="Proteomes" id="UP000558958">
    <property type="component" value="Unassembled WGS sequence"/>
</dbReference>
<keyword evidence="1" id="KW-0812">Transmembrane</keyword>
<keyword evidence="3" id="KW-1185">Reference proteome</keyword>
<name>A0A7K8YB76_9PASS</name>
<sequence length="147" mass="16486">LLRTHVQPEEVLQLLNQSAARISPAFADRLNYSKEGKQMVITLHNLQKNDTDNYVCAEQVTTKNTRLLSARGTMVLVKEGQQAYSQQACSASSLATYSLIILVALLFCALVCCTLYHVNIKKNSQKKSPNAVYEDMSYSSRRNTLVR</sequence>
<dbReference type="GO" id="GO:0016020">
    <property type="term" value="C:membrane"/>
    <property type="evidence" value="ECO:0007669"/>
    <property type="project" value="InterPro"/>
</dbReference>
<dbReference type="InterPro" id="IPR036179">
    <property type="entry name" value="Ig-like_dom_sf"/>
</dbReference>
<dbReference type="GO" id="GO:0038023">
    <property type="term" value="F:signaling receptor activity"/>
    <property type="evidence" value="ECO:0007669"/>
    <property type="project" value="InterPro"/>
</dbReference>
<dbReference type="InterPro" id="IPR013783">
    <property type="entry name" value="Ig-like_fold"/>
</dbReference>
<comment type="caution">
    <text evidence="2">The sequence shown here is derived from an EMBL/GenBank/DDBJ whole genome shotgun (WGS) entry which is preliminary data.</text>
</comment>
<proteinExistence type="predicted"/>
<dbReference type="SUPFAM" id="SSF48726">
    <property type="entry name" value="Immunoglobulin"/>
    <property type="match status" value="1"/>
</dbReference>
<evidence type="ECO:0000256" key="1">
    <source>
        <dbReference type="SAM" id="Phobius"/>
    </source>
</evidence>
<dbReference type="Gene3D" id="2.60.40.10">
    <property type="entry name" value="Immunoglobulins"/>
    <property type="match status" value="1"/>
</dbReference>
<organism evidence="2 3">
    <name type="scientific">Sakesphorus luctuosus</name>
    <dbReference type="NCBI Taxonomy" id="419690"/>
    <lineage>
        <taxon>Eukaryota</taxon>
        <taxon>Metazoa</taxon>
        <taxon>Chordata</taxon>
        <taxon>Craniata</taxon>
        <taxon>Vertebrata</taxon>
        <taxon>Euteleostomi</taxon>
        <taxon>Archelosauria</taxon>
        <taxon>Archosauria</taxon>
        <taxon>Dinosauria</taxon>
        <taxon>Saurischia</taxon>
        <taxon>Theropoda</taxon>
        <taxon>Coelurosauria</taxon>
        <taxon>Aves</taxon>
        <taxon>Neognathae</taxon>
        <taxon>Neoaves</taxon>
        <taxon>Telluraves</taxon>
        <taxon>Australaves</taxon>
        <taxon>Passeriformes</taxon>
        <taxon>Thamnophilidae</taxon>
        <taxon>Sakesphorus</taxon>
    </lineage>
</organism>
<feature type="transmembrane region" description="Helical" evidence="1">
    <location>
        <begin position="94"/>
        <end position="118"/>
    </location>
</feature>
<reference evidence="2 3" key="1">
    <citation type="submission" date="2019-09" db="EMBL/GenBank/DDBJ databases">
        <title>Bird 10,000 Genomes (B10K) Project - Family phase.</title>
        <authorList>
            <person name="Zhang G."/>
        </authorList>
    </citation>
    <scope>NUCLEOTIDE SEQUENCE [LARGE SCALE GENOMIC DNA]</scope>
    <source>
        <strain evidence="2">B10K-DU-001-06</strain>
        <tissue evidence="2">Muscle</tissue>
    </source>
</reference>
<dbReference type="AlphaFoldDB" id="A0A7K8YB76"/>
<protein>
    <submittedName>
        <fullName evidence="2">CD7 protein</fullName>
    </submittedName>
</protein>
<gene>
    <name evidence="2" type="primary">Cd7</name>
    <name evidence="2" type="ORF">SAKLUC_R12361</name>
</gene>
<feature type="non-terminal residue" evidence="2">
    <location>
        <position position="1"/>
    </location>
</feature>
<keyword evidence="1" id="KW-0472">Membrane</keyword>
<accession>A0A7K8YB76</accession>
<evidence type="ECO:0000313" key="3">
    <source>
        <dbReference type="Proteomes" id="UP000558958"/>
    </source>
</evidence>
<dbReference type="PANTHER" id="PTHR15343">
    <property type="entry name" value="CD7"/>
    <property type="match status" value="1"/>
</dbReference>
<feature type="non-terminal residue" evidence="2">
    <location>
        <position position="147"/>
    </location>
</feature>